<name>G4CES2_9NEIS</name>
<proteinExistence type="predicted"/>
<protein>
    <recommendedName>
        <fullName evidence="4">Prepilin-type N</fullName>
    </recommendedName>
</protein>
<evidence type="ECO:0008006" key="4">
    <source>
        <dbReference type="Google" id="ProtNLM"/>
    </source>
</evidence>
<accession>G4CES2</accession>
<keyword evidence="1" id="KW-0812">Transmembrane</keyword>
<dbReference type="RefSeq" id="WP_009117805.1">
    <property type="nucleotide sequence ID" value="NZ_JH164926.1"/>
</dbReference>
<reference evidence="2 3" key="1">
    <citation type="submission" date="2011-05" db="EMBL/GenBank/DDBJ databases">
        <authorList>
            <person name="Muzny D."/>
            <person name="Qin X."/>
            <person name="Deng J."/>
            <person name="Jiang H."/>
            <person name="Liu Y."/>
            <person name="Qu J."/>
            <person name="Song X.-Z."/>
            <person name="Zhang L."/>
            <person name="Thornton R."/>
            <person name="Coyle M."/>
            <person name="Francisco L."/>
            <person name="Jackson L."/>
            <person name="Javaid M."/>
            <person name="Korchina V."/>
            <person name="Kovar C."/>
            <person name="Mata R."/>
            <person name="Mathew T."/>
            <person name="Ngo R."/>
            <person name="Nguyen L."/>
            <person name="Nguyen N."/>
            <person name="Okwuonu G."/>
            <person name="Ongeri F."/>
            <person name="Pham C."/>
            <person name="Simmons D."/>
            <person name="Wilczek-Boney K."/>
            <person name="Hale W."/>
            <person name="Jakkamsetti A."/>
            <person name="Pham P."/>
            <person name="Ruth R."/>
            <person name="San Lucas F."/>
            <person name="Warren J."/>
            <person name="Zhang J."/>
            <person name="Zhao Z."/>
            <person name="Zhou C."/>
            <person name="Zhu D."/>
            <person name="Lee S."/>
            <person name="Bess C."/>
            <person name="Blankenburg K."/>
            <person name="Forbes L."/>
            <person name="Fu Q."/>
            <person name="Gubbala S."/>
            <person name="Hirani K."/>
            <person name="Jayaseelan J.C."/>
            <person name="Lara F."/>
            <person name="Munidasa M."/>
            <person name="Palculict T."/>
            <person name="Patil S."/>
            <person name="Pu L.-L."/>
            <person name="Saada N."/>
            <person name="Tang L."/>
            <person name="Weissenberger G."/>
            <person name="Zhu Y."/>
            <person name="Hemphill L."/>
            <person name="Shang Y."/>
            <person name="Youmans B."/>
            <person name="Ayvaz T."/>
            <person name="Ross M."/>
            <person name="Santibanez J."/>
            <person name="Aqrawi P."/>
            <person name="Gross S."/>
            <person name="Joshi V."/>
            <person name="Fowler G."/>
            <person name="Nazareth L."/>
            <person name="Reid J."/>
            <person name="Worley K."/>
            <person name="Petrosino J."/>
            <person name="Highlander S."/>
            <person name="Gibbs R."/>
        </authorList>
    </citation>
    <scope>NUCLEOTIDE SEQUENCE [LARGE SCALE GENOMIC DNA]</scope>
    <source>
        <strain evidence="2 3">871</strain>
    </source>
</reference>
<dbReference type="HOGENOM" id="CLU_072304_0_0_4"/>
<keyword evidence="1" id="KW-0472">Membrane</keyword>
<dbReference type="EMBL" id="AGAY01000004">
    <property type="protein sequence ID" value="EGY53657.1"/>
    <property type="molecule type" value="Genomic_DNA"/>
</dbReference>
<evidence type="ECO:0000313" key="2">
    <source>
        <dbReference type="EMBL" id="EGY53657.1"/>
    </source>
</evidence>
<dbReference type="STRING" id="1032488.HMPREF9371_0111"/>
<dbReference type="OrthoDB" id="5496259at2"/>
<dbReference type="Proteomes" id="UP000003019">
    <property type="component" value="Unassembled WGS sequence"/>
</dbReference>
<sequence length="346" mass="37225">MLFRSQKFSKKTIAKTSGLSLAKGFTLIEFLVASSLGIIVLLAIGITYSITNQMKRTSESRLSAQQDLRSAAEMIIRDARMAGSFGCFNLGNLERKEFAGVNNAAQGIRLDLDNHEFSGISTFPLSSVRTAFNQNGFELLSDPLVFVYGINPVPLSGTSTIPAGSEVAKWSQAGGKVALTSCFRMEVNNVTAGGGDVRINSALPRLDVNANDEVAFYVPQTTVSQVHANAYAIGRIANIDDANSRGLYRFTLGANGSWEGPQLLVANIQNMQSTFTYAGCGENNTAATFDDNYSSLKSNPNLKRVSPMPTVLDLSLQISDNEQTHGHFNEFLIRANVRGGSVCAGL</sequence>
<dbReference type="InterPro" id="IPR012902">
    <property type="entry name" value="N_methyl_site"/>
</dbReference>
<keyword evidence="1" id="KW-1133">Transmembrane helix</keyword>
<dbReference type="AlphaFoldDB" id="G4CES2"/>
<comment type="caution">
    <text evidence="2">The sequence shown here is derived from an EMBL/GenBank/DDBJ whole genome shotgun (WGS) entry which is preliminary data.</text>
</comment>
<feature type="transmembrane region" description="Helical" evidence="1">
    <location>
        <begin position="21"/>
        <end position="48"/>
    </location>
</feature>
<gene>
    <name evidence="2" type="ORF">HMPREF9371_0111</name>
</gene>
<dbReference type="PATRIC" id="fig|1032488.3.peg.100"/>
<evidence type="ECO:0000256" key="1">
    <source>
        <dbReference type="SAM" id="Phobius"/>
    </source>
</evidence>
<evidence type="ECO:0000313" key="3">
    <source>
        <dbReference type="Proteomes" id="UP000003019"/>
    </source>
</evidence>
<dbReference type="PROSITE" id="PS00409">
    <property type="entry name" value="PROKAR_NTER_METHYL"/>
    <property type="match status" value="1"/>
</dbReference>
<organism evidence="2 3">
    <name type="scientific">Neisseria shayeganii 871</name>
    <dbReference type="NCBI Taxonomy" id="1032488"/>
    <lineage>
        <taxon>Bacteria</taxon>
        <taxon>Pseudomonadati</taxon>
        <taxon>Pseudomonadota</taxon>
        <taxon>Betaproteobacteria</taxon>
        <taxon>Neisseriales</taxon>
        <taxon>Neisseriaceae</taxon>
        <taxon>Neisseria</taxon>
    </lineage>
</organism>
<keyword evidence="3" id="KW-1185">Reference proteome</keyword>